<keyword evidence="3" id="KW-0687">Ribonucleoprotein</keyword>
<dbReference type="AlphaFoldDB" id="A0A8H5FC15"/>
<comment type="similarity">
    <text evidence="1">Belongs to the eukaryotic ribosomal protein eL24 family.</text>
</comment>
<evidence type="ECO:0000256" key="1">
    <source>
        <dbReference type="ARBA" id="ARBA00005647"/>
    </source>
</evidence>
<name>A0A8H5FC15_9AGAR</name>
<dbReference type="InterPro" id="IPR038630">
    <property type="entry name" value="L24e/L24_sf"/>
</dbReference>
<dbReference type="SUPFAM" id="SSF57716">
    <property type="entry name" value="Glucocorticoid receptor-like (DNA-binding domain)"/>
    <property type="match status" value="1"/>
</dbReference>
<dbReference type="GO" id="GO:0022625">
    <property type="term" value="C:cytosolic large ribosomal subunit"/>
    <property type="evidence" value="ECO:0007669"/>
    <property type="project" value="TreeGrafter"/>
</dbReference>
<dbReference type="OrthoDB" id="2685413at2759"/>
<evidence type="ECO:0000313" key="6">
    <source>
        <dbReference type="Proteomes" id="UP000559256"/>
    </source>
</evidence>
<dbReference type="Gene3D" id="2.30.170.20">
    <property type="entry name" value="Ribosomal protein L24e"/>
    <property type="match status" value="1"/>
</dbReference>
<dbReference type="Pfam" id="PF01246">
    <property type="entry name" value="Ribosomal_L24e"/>
    <property type="match status" value="1"/>
</dbReference>
<reference evidence="5 6" key="1">
    <citation type="journal article" date="2020" name="ISME J.">
        <title>Uncovering the hidden diversity of litter-decomposition mechanisms in mushroom-forming fungi.</title>
        <authorList>
            <person name="Floudas D."/>
            <person name="Bentzer J."/>
            <person name="Ahren D."/>
            <person name="Johansson T."/>
            <person name="Persson P."/>
            <person name="Tunlid A."/>
        </authorList>
    </citation>
    <scope>NUCLEOTIDE SEQUENCE [LARGE SCALE GENOMIC DNA]</scope>
    <source>
        <strain evidence="5 6">CBS 291.85</strain>
    </source>
</reference>
<dbReference type="PANTHER" id="PTHR10792">
    <property type="entry name" value="60S RIBOSOMAL PROTEIN L24"/>
    <property type="match status" value="1"/>
</dbReference>
<dbReference type="InterPro" id="IPR000988">
    <property type="entry name" value="Ribosomal_eL24-rel_N"/>
</dbReference>
<comment type="caution">
    <text evidence="5">The sequence shown here is derived from an EMBL/GenBank/DDBJ whole genome shotgun (WGS) entry which is preliminary data.</text>
</comment>
<keyword evidence="6" id="KW-1185">Reference proteome</keyword>
<dbReference type="PANTHER" id="PTHR10792:SF1">
    <property type="entry name" value="RIBOSOMAL PROTEIN L24"/>
    <property type="match status" value="1"/>
</dbReference>
<keyword evidence="2" id="KW-0689">Ribosomal protein</keyword>
<accession>A0A8H5FC15</accession>
<evidence type="ECO:0000256" key="2">
    <source>
        <dbReference type="ARBA" id="ARBA00022980"/>
    </source>
</evidence>
<gene>
    <name evidence="5" type="ORF">D9758_018498</name>
</gene>
<proteinExistence type="inferred from homology"/>
<dbReference type="EMBL" id="JAACJM010000329">
    <property type="protein sequence ID" value="KAF5331286.1"/>
    <property type="molecule type" value="Genomic_DNA"/>
</dbReference>
<dbReference type="CDD" id="cd00472">
    <property type="entry name" value="Ribosomal_L24e_L24"/>
    <property type="match status" value="1"/>
</dbReference>
<dbReference type="Gene3D" id="6.10.250.1270">
    <property type="match status" value="1"/>
</dbReference>
<protein>
    <recommendedName>
        <fullName evidence="4">Large ribosomal subunit protein eL24-related N-terminal domain-containing protein</fullName>
    </recommendedName>
</protein>
<dbReference type="FunFam" id="2.30.170.20:FF:000002">
    <property type="entry name" value="60S ribosomal protein L24"/>
    <property type="match status" value="1"/>
</dbReference>
<evidence type="ECO:0000259" key="4">
    <source>
        <dbReference type="Pfam" id="PF01246"/>
    </source>
</evidence>
<evidence type="ECO:0000256" key="3">
    <source>
        <dbReference type="ARBA" id="ARBA00023274"/>
    </source>
</evidence>
<sequence>MHTRTSFTVIDPHTVSPGHFWIHINTTISGGSSMVGMVNIEDTTIDRDVFPSIADFLRDRKELKTPRLTVGDSFNHQHSTYTFLASLGFDSCIWGVLPTLTGLKGLGMTYLRSWSLTLSNMTFHSHTHPHYRAIPCNWSGPPTSESVNPHSRSTSGVGSMSSASVTLGRNAELMIFLPLYPITLGHTDVQKVEIDSFSGFRIYPSKGKLFVRGNSKIFRFSTSKTASLFHQRKNPHKIAWTQVYRRMHKKGITEEVAKKHSRRTVKHQRGIVGADLAAIAAKRKGWVCERLLEDFDWHTS</sequence>
<dbReference type="GO" id="GO:0003729">
    <property type="term" value="F:mRNA binding"/>
    <property type="evidence" value="ECO:0007669"/>
    <property type="project" value="TreeGrafter"/>
</dbReference>
<dbReference type="Proteomes" id="UP000559256">
    <property type="component" value="Unassembled WGS sequence"/>
</dbReference>
<dbReference type="InterPro" id="IPR056366">
    <property type="entry name" value="Ribosomal_eL24"/>
</dbReference>
<dbReference type="GO" id="GO:0003735">
    <property type="term" value="F:structural constituent of ribosome"/>
    <property type="evidence" value="ECO:0007669"/>
    <property type="project" value="InterPro"/>
</dbReference>
<feature type="domain" description="Large ribosomal subunit protein eL24-related N-terminal" evidence="4">
    <location>
        <begin position="191"/>
        <end position="255"/>
    </location>
</feature>
<dbReference type="GO" id="GO:0002181">
    <property type="term" value="P:cytoplasmic translation"/>
    <property type="evidence" value="ECO:0007669"/>
    <property type="project" value="TreeGrafter"/>
</dbReference>
<organism evidence="5 6">
    <name type="scientific">Tetrapyrgos nigripes</name>
    <dbReference type="NCBI Taxonomy" id="182062"/>
    <lineage>
        <taxon>Eukaryota</taxon>
        <taxon>Fungi</taxon>
        <taxon>Dikarya</taxon>
        <taxon>Basidiomycota</taxon>
        <taxon>Agaricomycotina</taxon>
        <taxon>Agaricomycetes</taxon>
        <taxon>Agaricomycetidae</taxon>
        <taxon>Agaricales</taxon>
        <taxon>Marasmiineae</taxon>
        <taxon>Marasmiaceae</taxon>
        <taxon>Tetrapyrgos</taxon>
    </lineage>
</organism>
<evidence type="ECO:0000313" key="5">
    <source>
        <dbReference type="EMBL" id="KAF5331286.1"/>
    </source>
</evidence>